<accession>A0ABR9AYW1</accession>
<comment type="caution">
    <text evidence="1">The sequence shown here is derived from an EMBL/GenBank/DDBJ whole genome shotgun (WGS) entry which is preliminary data.</text>
</comment>
<dbReference type="EMBL" id="JACYTN010000006">
    <property type="protein sequence ID" value="MBD8498878.1"/>
    <property type="molecule type" value="Genomic_DNA"/>
</dbReference>
<organism evidence="1 2">
    <name type="scientific">Paenibacillus arenosi</name>
    <dbReference type="NCBI Taxonomy" id="2774142"/>
    <lineage>
        <taxon>Bacteria</taxon>
        <taxon>Bacillati</taxon>
        <taxon>Bacillota</taxon>
        <taxon>Bacilli</taxon>
        <taxon>Bacillales</taxon>
        <taxon>Paenibacillaceae</taxon>
        <taxon>Paenibacillus</taxon>
    </lineage>
</organism>
<name>A0ABR9AYW1_9BACL</name>
<proteinExistence type="predicted"/>
<evidence type="ECO:0000313" key="1">
    <source>
        <dbReference type="EMBL" id="MBD8498878.1"/>
    </source>
</evidence>
<evidence type="ECO:0000313" key="2">
    <source>
        <dbReference type="Proteomes" id="UP000634529"/>
    </source>
</evidence>
<keyword evidence="2" id="KW-1185">Reference proteome</keyword>
<protein>
    <submittedName>
        <fullName evidence="1">Uncharacterized protein</fullName>
    </submittedName>
</protein>
<reference evidence="1 2" key="1">
    <citation type="submission" date="2020-09" db="EMBL/GenBank/DDBJ databases">
        <title>Paenibacillus sp. CAU 1523 isolated from sand of Haeundae Beach.</title>
        <authorList>
            <person name="Kim W."/>
        </authorList>
    </citation>
    <scope>NUCLEOTIDE SEQUENCE [LARGE SCALE GENOMIC DNA]</scope>
    <source>
        <strain evidence="1 2">CAU 1523</strain>
    </source>
</reference>
<sequence length="368" mass="39553">MAGTRGIARFRGEQLNQKIMRNHHFDEAHKISETYLNINFHNHREVLEDTKVDVFVQANNKTVAGVAQLDVSADVGSRAVSTGINVEGVVLTEKVQIRAAGTDTPIGDVDADVVYGRLEEAAGVYTLKFYSLVSGVEQPYTFPAGVGNIDYRFVVRTNLSVFPVDSIIKGGAGFVEGATDAKAYMNLIQLMKDVYGASGTLDNDGNANLPLAIQDQINKEVQDRLASDQAAKADLAAAAGAGLVGVVTDPNYAGLTVQAVLTELALRQKSAGDTSTGLADRITKLETEDEEEVYEAVGGETQYLLAKGRAKDKTVRLAINGQLQTPTVNFDYIKNASGEITGFNFAPETLNVTNGVPDVLFVQYKKVM</sequence>
<gene>
    <name evidence="1" type="ORF">IFO66_11250</name>
</gene>
<dbReference type="Proteomes" id="UP000634529">
    <property type="component" value="Unassembled WGS sequence"/>
</dbReference>
<dbReference type="RefSeq" id="WP_192025234.1">
    <property type="nucleotide sequence ID" value="NZ_JACYTN010000006.1"/>
</dbReference>